<evidence type="ECO:0000256" key="7">
    <source>
        <dbReference type="ARBA" id="ARBA00033408"/>
    </source>
</evidence>
<dbReference type="GO" id="GO:0009432">
    <property type="term" value="P:SOS response"/>
    <property type="evidence" value="ECO:0007669"/>
    <property type="project" value="TreeGrafter"/>
</dbReference>
<dbReference type="GO" id="GO:0043590">
    <property type="term" value="C:bacterial nucleoid"/>
    <property type="evidence" value="ECO:0007669"/>
    <property type="project" value="TreeGrafter"/>
</dbReference>
<evidence type="ECO:0000256" key="4">
    <source>
        <dbReference type="ARBA" id="ARBA00022763"/>
    </source>
</evidence>
<evidence type="ECO:0000256" key="3">
    <source>
        <dbReference type="ARBA" id="ARBA00022741"/>
    </source>
</evidence>
<dbReference type="PANTHER" id="PTHR11059:SF0">
    <property type="entry name" value="DNA REPAIR PROTEIN RECN"/>
    <property type="match status" value="1"/>
</dbReference>
<reference evidence="8 9" key="1">
    <citation type="submission" date="2009-02" db="EMBL/GenBank/DDBJ databases">
        <authorList>
            <person name="Fulton L."/>
            <person name="Clifton S."/>
            <person name="Fulton B."/>
            <person name="Xu J."/>
            <person name="Minx P."/>
            <person name="Pepin K.H."/>
            <person name="Johnson M."/>
            <person name="Bhonagiri V."/>
            <person name="Nash W.E."/>
            <person name="Mardis E.R."/>
            <person name="Wilson R.K."/>
        </authorList>
    </citation>
    <scope>NUCLEOTIDE SEQUENCE [LARGE SCALE GENOMIC DNA]</scope>
    <source>
        <strain evidence="8 9">ATCC 27758</strain>
    </source>
</reference>
<comment type="caution">
    <text evidence="8">The sequence shown here is derived from an EMBL/GenBank/DDBJ whole genome shotgun (WGS) entry which is preliminary data.</text>
</comment>
<dbReference type="PANTHER" id="PTHR11059">
    <property type="entry name" value="DNA REPAIR PROTEIN RECN"/>
    <property type="match status" value="1"/>
</dbReference>
<organism evidence="8 9">
    <name type="scientific">Coprococcus comes ATCC 27758</name>
    <dbReference type="NCBI Taxonomy" id="470146"/>
    <lineage>
        <taxon>Bacteria</taxon>
        <taxon>Bacillati</taxon>
        <taxon>Bacillota</taxon>
        <taxon>Clostridia</taxon>
        <taxon>Lachnospirales</taxon>
        <taxon>Lachnospiraceae</taxon>
        <taxon>Coprococcus</taxon>
    </lineage>
</organism>
<evidence type="ECO:0000256" key="2">
    <source>
        <dbReference type="ARBA" id="ARBA00021315"/>
    </source>
</evidence>
<evidence type="ECO:0000256" key="5">
    <source>
        <dbReference type="ARBA" id="ARBA00022840"/>
    </source>
</evidence>
<evidence type="ECO:0000313" key="9">
    <source>
        <dbReference type="Proteomes" id="UP000003793"/>
    </source>
</evidence>
<dbReference type="InterPro" id="IPR004604">
    <property type="entry name" value="DNA_recomb/repair_RecN"/>
</dbReference>
<dbReference type="SUPFAM" id="SSF52540">
    <property type="entry name" value="P-loop containing nucleoside triphosphate hydrolases"/>
    <property type="match status" value="1"/>
</dbReference>
<dbReference type="Gene3D" id="3.40.50.300">
    <property type="entry name" value="P-loop containing nucleotide triphosphate hydrolases"/>
    <property type="match status" value="1"/>
</dbReference>
<keyword evidence="4" id="KW-0227">DNA damage</keyword>
<dbReference type="AlphaFoldDB" id="C0B749"/>
<accession>C0B749</accession>
<sequence>MISMNPGEPTRPLATVASGGELSRIMLAIKAVMADKDEIETLIFDEIDVGISGRTAQKVSEKMCLIGRKHQVICITHLAQIAAMADTHYLIENGWKIR</sequence>
<evidence type="ECO:0000256" key="1">
    <source>
        <dbReference type="ARBA" id="ARBA00009441"/>
    </source>
</evidence>
<keyword evidence="5" id="KW-0067">ATP-binding</keyword>
<protein>
    <recommendedName>
        <fullName evidence="2">DNA repair protein RecN</fullName>
    </recommendedName>
    <alternativeName>
        <fullName evidence="7">Recombination protein N</fullName>
    </alternativeName>
</protein>
<dbReference type="EMBL" id="ABVR01000037">
    <property type="protein sequence ID" value="EEG90742.1"/>
    <property type="molecule type" value="Genomic_DNA"/>
</dbReference>
<dbReference type="GO" id="GO:0006281">
    <property type="term" value="P:DNA repair"/>
    <property type="evidence" value="ECO:0007669"/>
    <property type="project" value="UniProtKB-KW"/>
</dbReference>
<name>C0B749_9FIRM</name>
<dbReference type="InterPro" id="IPR027417">
    <property type="entry name" value="P-loop_NTPase"/>
</dbReference>
<proteinExistence type="inferred from homology"/>
<evidence type="ECO:0000313" key="8">
    <source>
        <dbReference type="EMBL" id="EEG90742.1"/>
    </source>
</evidence>
<keyword evidence="3" id="KW-0547">Nucleotide-binding</keyword>
<dbReference type="GO" id="GO:0006310">
    <property type="term" value="P:DNA recombination"/>
    <property type="evidence" value="ECO:0007669"/>
    <property type="project" value="InterPro"/>
</dbReference>
<dbReference type="Proteomes" id="UP000003793">
    <property type="component" value="Unassembled WGS sequence"/>
</dbReference>
<dbReference type="CDD" id="cd03241">
    <property type="entry name" value="ABC_RecN"/>
    <property type="match status" value="1"/>
</dbReference>
<gene>
    <name evidence="8" type="ORF">COPCOM_00970</name>
</gene>
<evidence type="ECO:0000256" key="6">
    <source>
        <dbReference type="ARBA" id="ARBA00023204"/>
    </source>
</evidence>
<dbReference type="HOGENOM" id="CLU_2328915_0_0_9"/>
<keyword evidence="6" id="KW-0234">DNA repair</keyword>
<dbReference type="GO" id="GO:0005524">
    <property type="term" value="F:ATP binding"/>
    <property type="evidence" value="ECO:0007669"/>
    <property type="project" value="UniProtKB-KW"/>
</dbReference>
<comment type="similarity">
    <text evidence="1">Belongs to the RecN family.</text>
</comment>
<reference evidence="8 9" key="2">
    <citation type="submission" date="2009-03" db="EMBL/GenBank/DDBJ databases">
        <title>Draft genome sequence of Coprococcus comes (ATCC 27758).</title>
        <authorList>
            <person name="Sudarsanam P."/>
            <person name="Ley R."/>
            <person name="Guruge J."/>
            <person name="Turnbaugh P.J."/>
            <person name="Mahowald M."/>
            <person name="Liep D."/>
            <person name="Gordon J."/>
        </authorList>
    </citation>
    <scope>NUCLEOTIDE SEQUENCE [LARGE SCALE GENOMIC DNA]</scope>
    <source>
        <strain evidence="8 9">ATCC 27758</strain>
    </source>
</reference>